<name>A0ABY4NW38_9PSEU</name>
<proteinExistence type="predicted"/>
<accession>A0ABY4NW38</accession>
<dbReference type="EMBL" id="CP091196">
    <property type="protein sequence ID" value="UQS24223.1"/>
    <property type="molecule type" value="Genomic_DNA"/>
</dbReference>
<evidence type="ECO:0000313" key="1">
    <source>
        <dbReference type="EMBL" id="UQS24223.1"/>
    </source>
</evidence>
<reference evidence="1" key="1">
    <citation type="submission" date="2022-01" db="EMBL/GenBank/DDBJ databases">
        <title>PSI-footprinting approach for the identification of protein synthesis inhibitor producers.</title>
        <authorList>
            <person name="Handel F."/>
            <person name="Kulik A."/>
            <person name="Wex K.W."/>
            <person name="Berscheid A."/>
            <person name="Saur J.S."/>
            <person name="Winkler A."/>
            <person name="Wibberg D."/>
            <person name="Kalinowski J."/>
            <person name="Broetz-Oesterhelt H."/>
            <person name="Mast Y."/>
        </authorList>
    </citation>
    <scope>NUCLEOTIDE SEQUENCE</scope>
    <source>
        <strain evidence="1">KNN 49.3e</strain>
    </source>
</reference>
<evidence type="ECO:0000313" key="2">
    <source>
        <dbReference type="Proteomes" id="UP000830158"/>
    </source>
</evidence>
<protein>
    <submittedName>
        <fullName evidence="1">Uncharacterized protein</fullName>
    </submittedName>
</protein>
<keyword evidence="2" id="KW-1185">Reference proteome</keyword>
<gene>
    <name evidence="1" type="ORF">L1857_16005</name>
</gene>
<dbReference type="Proteomes" id="UP000830158">
    <property type="component" value="Chromosome"/>
</dbReference>
<sequence>MVAVCAPPPARRVPLPARQGRLRLPPPLPLLLGLRLICTPARLLQPSYRNRTPHLLKPVRQLIESVNDTLNGQLDLESHRGRVAQRPLALTAAIRHDPATGQRSTRSLIAYDH</sequence>
<organism evidence="1 2">
    <name type="scientific">Amycolatopsis thermalba</name>
    <dbReference type="NCBI Taxonomy" id="944492"/>
    <lineage>
        <taxon>Bacteria</taxon>
        <taxon>Bacillati</taxon>
        <taxon>Actinomycetota</taxon>
        <taxon>Actinomycetes</taxon>
        <taxon>Pseudonocardiales</taxon>
        <taxon>Pseudonocardiaceae</taxon>
        <taxon>Amycolatopsis</taxon>
    </lineage>
</organism>